<name>A0ABM0TTK4_CAMSA</name>
<reference evidence="2" key="1">
    <citation type="journal article" date="2014" name="Nat. Commun.">
        <title>The emerging biofuel crop Camelina sativa retains a highly undifferentiated hexaploid genome structure.</title>
        <authorList>
            <person name="Kagale S."/>
            <person name="Koh C."/>
            <person name="Nixon J."/>
            <person name="Bollina V."/>
            <person name="Clarke W.E."/>
            <person name="Tuteja R."/>
            <person name="Spillane C."/>
            <person name="Robinson S.J."/>
            <person name="Links M.G."/>
            <person name="Clarke C."/>
            <person name="Higgins E.E."/>
            <person name="Huebert T."/>
            <person name="Sharpe A.G."/>
            <person name="Parkin I.A."/>
        </authorList>
    </citation>
    <scope>NUCLEOTIDE SEQUENCE [LARGE SCALE GENOMIC DNA]</scope>
    <source>
        <strain evidence="2">cv. DH55</strain>
    </source>
</reference>
<organism evidence="2 3">
    <name type="scientific">Camelina sativa</name>
    <name type="common">False flax</name>
    <name type="synonym">Myagrum sativum</name>
    <dbReference type="NCBI Taxonomy" id="90675"/>
    <lineage>
        <taxon>Eukaryota</taxon>
        <taxon>Viridiplantae</taxon>
        <taxon>Streptophyta</taxon>
        <taxon>Embryophyta</taxon>
        <taxon>Tracheophyta</taxon>
        <taxon>Spermatophyta</taxon>
        <taxon>Magnoliopsida</taxon>
        <taxon>eudicotyledons</taxon>
        <taxon>Gunneridae</taxon>
        <taxon>Pentapetalae</taxon>
        <taxon>rosids</taxon>
        <taxon>malvids</taxon>
        <taxon>Brassicales</taxon>
        <taxon>Brassicaceae</taxon>
        <taxon>Camelineae</taxon>
        <taxon>Camelina</taxon>
    </lineage>
</organism>
<dbReference type="GeneID" id="104715468"/>
<gene>
    <name evidence="3" type="primary">LOC104715468</name>
</gene>
<feature type="domain" description="F-box associated beta-propeller type 3" evidence="1">
    <location>
        <begin position="5"/>
        <end position="187"/>
    </location>
</feature>
<dbReference type="InterPro" id="IPR017451">
    <property type="entry name" value="F-box-assoc_interact_dom"/>
</dbReference>
<dbReference type="Pfam" id="PF08268">
    <property type="entry name" value="FBA_3"/>
    <property type="match status" value="1"/>
</dbReference>
<evidence type="ECO:0000313" key="2">
    <source>
        <dbReference type="Proteomes" id="UP000694864"/>
    </source>
</evidence>
<reference evidence="3" key="2">
    <citation type="submission" date="2025-08" db="UniProtKB">
        <authorList>
            <consortium name="RefSeq"/>
        </authorList>
    </citation>
    <scope>IDENTIFICATION</scope>
    <source>
        <tissue evidence="3">Leaf</tissue>
    </source>
</reference>
<dbReference type="PANTHER" id="PTHR31111">
    <property type="entry name" value="BNAA05G37150D PROTEIN-RELATED"/>
    <property type="match status" value="1"/>
</dbReference>
<evidence type="ECO:0000313" key="3">
    <source>
        <dbReference type="RefSeq" id="XP_010431174.1"/>
    </source>
</evidence>
<dbReference type="Proteomes" id="UP000694864">
    <property type="component" value="Chromosome 9"/>
</dbReference>
<dbReference type="NCBIfam" id="TIGR01640">
    <property type="entry name" value="F_box_assoc_1"/>
    <property type="match status" value="1"/>
</dbReference>
<dbReference type="RefSeq" id="XP_010431174.1">
    <property type="nucleotide sequence ID" value="XM_010432872.1"/>
</dbReference>
<dbReference type="PANTHER" id="PTHR31111:SF125">
    <property type="entry name" value="F-BOX PROTEIN CPR30-LIKE"/>
    <property type="match status" value="1"/>
</dbReference>
<accession>A0ABM0TTK4</accession>
<keyword evidence="2" id="KW-1185">Reference proteome</keyword>
<sequence>MVLRKSNDFRVLTLGTGELTWRKIECSIPHWSVSRGEKCINGVVYYIAHCDATRFQKPYKLVCFDIRFEKFKFLDVDSEIWGSLLVNFEGKLGIIPGDAFFFSGETTKLVMWVLDDVHNEKWSKHIYQFPSLWKNLVGDNSLKVVGLTGTCEIVFSPSYIYQDAFYVIYYNVVKNTVRRAEIQLGVVPDSGLMVGTSVDHVENMEVLGSS</sequence>
<evidence type="ECO:0000259" key="1">
    <source>
        <dbReference type="Pfam" id="PF08268"/>
    </source>
</evidence>
<dbReference type="InterPro" id="IPR013187">
    <property type="entry name" value="F-box-assoc_dom_typ3"/>
</dbReference>
<protein>
    <submittedName>
        <fullName evidence="3">F-box protein At5g65850-like</fullName>
    </submittedName>
</protein>
<proteinExistence type="predicted"/>